<evidence type="ECO:0000313" key="3">
    <source>
        <dbReference type="EMBL" id="QDH89614.1"/>
    </source>
</evidence>
<proteinExistence type="predicted"/>
<dbReference type="EMBL" id="MN034924">
    <property type="protein sequence ID" value="QDH89614.1"/>
    <property type="molecule type" value="Genomic_RNA"/>
</dbReference>
<keyword evidence="2" id="KW-0472">Membrane</keyword>
<feature type="transmembrane region" description="Helical" evidence="2">
    <location>
        <begin position="21"/>
        <end position="46"/>
    </location>
</feature>
<evidence type="ECO:0000256" key="1">
    <source>
        <dbReference type="SAM" id="MobiDB-lite"/>
    </source>
</evidence>
<feature type="region of interest" description="Disordered" evidence="1">
    <location>
        <begin position="54"/>
        <end position="100"/>
    </location>
</feature>
<keyword evidence="2" id="KW-0812">Transmembrane</keyword>
<organism evidence="3">
    <name type="scientific">Leviviridae sp</name>
    <dbReference type="NCBI Taxonomy" id="2027243"/>
    <lineage>
        <taxon>Viruses</taxon>
        <taxon>Riboviria</taxon>
        <taxon>Orthornavirae</taxon>
        <taxon>Lenarviricota</taxon>
        <taxon>Leviviricetes</taxon>
        <taxon>Norzivirales</taxon>
        <taxon>Fiersviridae</taxon>
    </lineage>
</organism>
<accession>A0A514D7K7</accession>
<protein>
    <submittedName>
        <fullName evidence="3">Uncharacterized protein</fullName>
    </submittedName>
</protein>
<sequence>MRRKLENTSVVERVGSSYRADLFVAFVIRSLFFTAILAMLAVLAAGCSRSAGDPISLGAEQRPNTADGLELGTRNSLPQGGNYEKSDCAPRQSVDGHPPT</sequence>
<reference evidence="3" key="1">
    <citation type="submission" date="2019-05" db="EMBL/GenBank/DDBJ databases">
        <title>Metatranscriptomic reconstruction reveals RNA viruses with the potential to shape carbon cycling in soil.</title>
        <authorList>
            <person name="Starr E.P."/>
            <person name="Nuccio E."/>
            <person name="Pett-Ridge J."/>
            <person name="Banfield J.F."/>
            <person name="Firestone M.K."/>
        </authorList>
    </citation>
    <scope>NUCLEOTIDE SEQUENCE</scope>
    <source>
        <strain evidence="3">H1_Rhizo_26_FD_scaffold_342</strain>
    </source>
</reference>
<name>A0A514D7K7_9VIRU</name>
<keyword evidence="2" id="KW-1133">Transmembrane helix</keyword>
<evidence type="ECO:0000256" key="2">
    <source>
        <dbReference type="SAM" id="Phobius"/>
    </source>
</evidence>
<gene>
    <name evidence="3" type="ORF">H1Rhizo26FD342_000002</name>
</gene>